<name>A0A6V7V638_MELEN</name>
<comment type="caution">
    <text evidence="1">The sequence shown here is derived from an EMBL/GenBank/DDBJ whole genome shotgun (WGS) entry which is preliminary data.</text>
</comment>
<proteinExistence type="predicted"/>
<gene>
    <name evidence="1" type="ORF">MENT_LOCUS21123</name>
</gene>
<organism evidence="1 2">
    <name type="scientific">Meloidogyne enterolobii</name>
    <name type="common">Root-knot nematode worm</name>
    <name type="synonym">Meloidogyne mayaguensis</name>
    <dbReference type="NCBI Taxonomy" id="390850"/>
    <lineage>
        <taxon>Eukaryota</taxon>
        <taxon>Metazoa</taxon>
        <taxon>Ecdysozoa</taxon>
        <taxon>Nematoda</taxon>
        <taxon>Chromadorea</taxon>
        <taxon>Rhabditida</taxon>
        <taxon>Tylenchina</taxon>
        <taxon>Tylenchomorpha</taxon>
        <taxon>Tylenchoidea</taxon>
        <taxon>Meloidogynidae</taxon>
        <taxon>Meloidogyninae</taxon>
        <taxon>Meloidogyne</taxon>
    </lineage>
</organism>
<sequence>MNEFAYLFLVPKESDRTSPKFLRLKLHQYPETIEEMLVFRYWLEKLSNCFIENFKIEQGYINPEILQLFLAILR</sequence>
<evidence type="ECO:0000313" key="2">
    <source>
        <dbReference type="Proteomes" id="UP000580250"/>
    </source>
</evidence>
<protein>
    <submittedName>
        <fullName evidence="1">Uncharacterized protein</fullName>
    </submittedName>
</protein>
<evidence type="ECO:0000313" key="1">
    <source>
        <dbReference type="EMBL" id="CAD2169769.1"/>
    </source>
</evidence>
<accession>A0A6V7V638</accession>
<dbReference type="AlphaFoldDB" id="A0A6V7V638"/>
<dbReference type="EMBL" id="CAJEWN010000158">
    <property type="protein sequence ID" value="CAD2169769.1"/>
    <property type="molecule type" value="Genomic_DNA"/>
</dbReference>
<reference evidence="1 2" key="1">
    <citation type="submission" date="2020-08" db="EMBL/GenBank/DDBJ databases">
        <authorList>
            <person name="Koutsovoulos G."/>
            <person name="Danchin GJ E."/>
        </authorList>
    </citation>
    <scope>NUCLEOTIDE SEQUENCE [LARGE SCALE GENOMIC DNA]</scope>
</reference>
<dbReference type="Proteomes" id="UP000580250">
    <property type="component" value="Unassembled WGS sequence"/>
</dbReference>